<organism evidence="2 3">
    <name type="scientific">Roseovarius faecimaris</name>
    <dbReference type="NCBI Taxonomy" id="2494550"/>
    <lineage>
        <taxon>Bacteria</taxon>
        <taxon>Pseudomonadati</taxon>
        <taxon>Pseudomonadota</taxon>
        <taxon>Alphaproteobacteria</taxon>
        <taxon>Rhodobacterales</taxon>
        <taxon>Roseobacteraceae</taxon>
        <taxon>Roseovarius</taxon>
    </lineage>
</organism>
<evidence type="ECO:0000313" key="3">
    <source>
        <dbReference type="Proteomes" id="UP000428330"/>
    </source>
</evidence>
<feature type="domain" description="Alpha-L-glutamate ligase-related protein ATP-grasp" evidence="1">
    <location>
        <begin position="61"/>
        <end position="329"/>
    </location>
</feature>
<dbReference type="Pfam" id="PF14397">
    <property type="entry name" value="ATPgrasp_ST"/>
    <property type="match status" value="1"/>
</dbReference>
<accession>A0A6I6IR11</accession>
<proteinExistence type="predicted"/>
<evidence type="ECO:0000313" key="2">
    <source>
        <dbReference type="EMBL" id="QGX98662.1"/>
    </source>
</evidence>
<name>A0A6I6IR11_9RHOB</name>
<dbReference type="KEGG" id="rom:EI983_10420"/>
<gene>
    <name evidence="2" type="ORF">EI983_10420</name>
</gene>
<dbReference type="RefSeq" id="WP_157707347.1">
    <property type="nucleotide sequence ID" value="NZ_CP034348.1"/>
</dbReference>
<dbReference type="Proteomes" id="UP000428330">
    <property type="component" value="Chromosome"/>
</dbReference>
<keyword evidence="3" id="KW-1185">Reference proteome</keyword>
<dbReference type="OrthoDB" id="8736147at2"/>
<dbReference type="InterPro" id="IPR039523">
    <property type="entry name" value="RimK-rel_E_lig_ATP-grasp"/>
</dbReference>
<dbReference type="AlphaFoldDB" id="A0A6I6IR11"/>
<evidence type="ECO:0000259" key="1">
    <source>
        <dbReference type="Pfam" id="PF14397"/>
    </source>
</evidence>
<protein>
    <recommendedName>
        <fullName evidence="1">Alpha-L-glutamate ligase-related protein ATP-grasp domain-containing protein</fullName>
    </recommendedName>
</protein>
<reference evidence="3" key="1">
    <citation type="submission" date="2018-12" db="EMBL/GenBank/DDBJ databases">
        <title>Complete genome sequence of Roseovarius sp. MME-070.</title>
        <authorList>
            <person name="Nam Y.-D."/>
            <person name="Kang J."/>
            <person name="Chung W.-H."/>
            <person name="Park Y.S."/>
        </authorList>
    </citation>
    <scope>NUCLEOTIDE SEQUENCE [LARGE SCALE GENOMIC DNA]</scope>
    <source>
        <strain evidence="3">MME-070</strain>
    </source>
</reference>
<dbReference type="EMBL" id="CP034348">
    <property type="protein sequence ID" value="QGX98662.1"/>
    <property type="molecule type" value="Genomic_DNA"/>
</dbReference>
<sequence length="356" mass="39331">MHAARNSGKSVFQIQREFRQMAKSDSRINMVEYIRFGLYRSENFTDEERAAYISNDLHWEITHRCNNRGWSAVAEDKALAGLMLSSGGVPVPDSIAVIDTTARTFPGLRKISSADALRDLLQNEEGSVFGKIVDGMVSFGAFRIDHADDTHLHCAGQPPMTYDHFFEAFVAGHSYLLQRTLTNHSHFAPYCSALATVRMVNMVRADGVFCPIAIIKLPQGENIADAFWRPGNLACEVDVQTGEILTVAERTGLEVSFHDDHPSVPGLKGLTLPHWDRLIEVNAQAARLFAPMPYQSTDIAITEEGPVIVELNYGGGFDLPQYASGRGMLTPDVRAFFEGNGYVFGGAAKKKGWFGR</sequence>